<dbReference type="AlphaFoldDB" id="A0A212EQ15"/>
<dbReference type="Proteomes" id="UP000007151">
    <property type="component" value="Unassembled WGS sequence"/>
</dbReference>
<keyword evidence="2" id="KW-1185">Reference proteome</keyword>
<name>A0A212EQ15_DANPL</name>
<comment type="caution">
    <text evidence="1">The sequence shown here is derived from an EMBL/GenBank/DDBJ whole genome shotgun (WGS) entry which is preliminary data.</text>
</comment>
<gene>
    <name evidence="1" type="ORF">KGM_212869</name>
</gene>
<sequence length="227" mass="25917">MDGEPGPSRPNRKKGQPFYNLVDSNIEDMLYDVDGSDDELLPEDLDFSSDDEKAADRRLIAENAALDLMPLPIRQVRPPERVGTSTEESTPLWTTFDVVSLTQWRLADDIVLFAKYPEDLPKMIHGLATESEKMGLKLNPEKTTVTKGKKINIHLPNHQIDYADDCINLEPIITLDVGAQRNSPTWILSQNMTSKLAACQYAMERSMMNMEKSDRLRNRVMRRKQRL</sequence>
<evidence type="ECO:0000313" key="1">
    <source>
        <dbReference type="EMBL" id="OWR43554.1"/>
    </source>
</evidence>
<dbReference type="KEGG" id="dpl:KGM_212869"/>
<dbReference type="InParanoid" id="A0A212EQ15"/>
<dbReference type="EMBL" id="AGBW02013344">
    <property type="protein sequence ID" value="OWR43554.1"/>
    <property type="molecule type" value="Genomic_DNA"/>
</dbReference>
<organism evidence="1 2">
    <name type="scientific">Danaus plexippus plexippus</name>
    <dbReference type="NCBI Taxonomy" id="278856"/>
    <lineage>
        <taxon>Eukaryota</taxon>
        <taxon>Metazoa</taxon>
        <taxon>Ecdysozoa</taxon>
        <taxon>Arthropoda</taxon>
        <taxon>Hexapoda</taxon>
        <taxon>Insecta</taxon>
        <taxon>Pterygota</taxon>
        <taxon>Neoptera</taxon>
        <taxon>Endopterygota</taxon>
        <taxon>Lepidoptera</taxon>
        <taxon>Glossata</taxon>
        <taxon>Ditrysia</taxon>
        <taxon>Papilionoidea</taxon>
        <taxon>Nymphalidae</taxon>
        <taxon>Danainae</taxon>
        <taxon>Danaini</taxon>
        <taxon>Danaina</taxon>
        <taxon>Danaus</taxon>
        <taxon>Danaus</taxon>
    </lineage>
</organism>
<accession>A0A212EQ15</accession>
<evidence type="ECO:0008006" key="3">
    <source>
        <dbReference type="Google" id="ProtNLM"/>
    </source>
</evidence>
<protein>
    <recommendedName>
        <fullName evidence="3">Reverse transcriptase domain-containing protein</fullName>
    </recommendedName>
</protein>
<proteinExistence type="predicted"/>
<evidence type="ECO:0000313" key="2">
    <source>
        <dbReference type="Proteomes" id="UP000007151"/>
    </source>
</evidence>
<reference evidence="1 2" key="1">
    <citation type="journal article" date="2011" name="Cell">
        <title>The monarch butterfly genome yields insights into long-distance migration.</title>
        <authorList>
            <person name="Zhan S."/>
            <person name="Merlin C."/>
            <person name="Boore J.L."/>
            <person name="Reppert S.M."/>
        </authorList>
    </citation>
    <scope>NUCLEOTIDE SEQUENCE [LARGE SCALE GENOMIC DNA]</scope>
    <source>
        <strain evidence="1">F-2</strain>
    </source>
</reference>